<accession>A0ACB5UK82</accession>
<reference evidence="1" key="1">
    <citation type="submission" date="2023-09" db="EMBL/GenBank/DDBJ databases">
        <title>Vallitalea sediminicola and Vallitalea maricola sp. nov., anaerobic bacteria isolated from marine sediment.</title>
        <authorList>
            <person name="Hirano S."/>
            <person name="Maeda A."/>
            <person name="Terahara T."/>
            <person name="Mori K."/>
            <person name="Hamada M."/>
            <person name="Matsumoto R."/>
            <person name="Kobayashi T."/>
        </authorList>
    </citation>
    <scope>NUCLEOTIDE SEQUENCE</scope>
    <source>
        <strain evidence="1">AN17-2</strain>
    </source>
</reference>
<keyword evidence="2" id="KW-1185">Reference proteome</keyword>
<evidence type="ECO:0000313" key="2">
    <source>
        <dbReference type="Proteomes" id="UP001374599"/>
    </source>
</evidence>
<protein>
    <submittedName>
        <fullName evidence="1">Uncharacterized protein</fullName>
    </submittedName>
</protein>
<proteinExistence type="predicted"/>
<gene>
    <name evidence="1" type="ORF">AN2V17_21800</name>
</gene>
<organism evidence="1 2">
    <name type="scientific">Vallitalea maricola</name>
    <dbReference type="NCBI Taxonomy" id="3074433"/>
    <lineage>
        <taxon>Bacteria</taxon>
        <taxon>Bacillati</taxon>
        <taxon>Bacillota</taxon>
        <taxon>Clostridia</taxon>
        <taxon>Lachnospirales</taxon>
        <taxon>Vallitaleaceae</taxon>
        <taxon>Vallitalea</taxon>
    </lineage>
</organism>
<evidence type="ECO:0000313" key="1">
    <source>
        <dbReference type="EMBL" id="GMQ62948.1"/>
    </source>
</evidence>
<dbReference type="EMBL" id="BTPU01000032">
    <property type="protein sequence ID" value="GMQ62948.1"/>
    <property type="molecule type" value="Genomic_DNA"/>
</dbReference>
<name>A0ACB5UK82_9FIRM</name>
<dbReference type="Proteomes" id="UP001374599">
    <property type="component" value="Unassembled WGS sequence"/>
</dbReference>
<sequence length="230" mass="27600">MDLLVIILFVIIIVSCILIRLKRFEKYRKIFGIVFILIPIIIIIESVFYDETDYIYDFIFINIYLIVLLVILTLLEKKTRENTYLYFGFFTVFYVIMFYSIRIMNGRLLISFNYMFIVLTFITNIRYIYKRDDRTAMIFANIIGIIIIGIMTMIYPKSYLTSTKQERILNDYLINEQKIDDDDIIEMTVLSNPSEDNEKRIFVKIKDEDTFIYYYKNGEITGIEEKELSK</sequence>
<comment type="caution">
    <text evidence="1">The sequence shown here is derived from an EMBL/GenBank/DDBJ whole genome shotgun (WGS) entry which is preliminary data.</text>
</comment>